<comment type="caution">
    <text evidence="1">The sequence shown here is derived from an EMBL/GenBank/DDBJ whole genome shotgun (WGS) entry which is preliminary data.</text>
</comment>
<sequence length="405" mass="43047">MKKVFLTTIALLSIASASVFGMYGVNSGDWIGFLTHGNQFRARMGQLGFTLGNDTIKGTFGFFNNGRGTWGGMLANNSTDTTTTGGPSAGLFYDFTPTISMGLAYTSSLISVGVGYNATIGPRWTKYNGKTEGKKTEAVVHTPVLVLNALDNAFRMAIPIQVVNLTDKATEGKGSVTAVSLEAQFRYYSGLDFLPQVRLLIKYGNYGYNLSGGGEKLKQTFAESFGFDFRLYFGAMVEEVAIQPIVKLAYNGALGKQHNNTSVTALGALEDSVTVASVISSVFTGGAGGADGLTSTYAGTPTWKKGAWNLTLAPALGITANSDIVSLYVEPSLGLKITQSGSATDNKAKETYGLAWGTYAEIYITPIKNLEWYFEADVSGGDATIPELPVKFAASTGITWYLPAL</sequence>
<dbReference type="Pfam" id="PF05540">
    <property type="entry name" value="Serpulina_VSP"/>
    <property type="match status" value="1"/>
</dbReference>
<dbReference type="InterPro" id="IPR008838">
    <property type="entry name" value="Variable_surface_protein_TREHY"/>
</dbReference>
<evidence type="ECO:0000313" key="1">
    <source>
        <dbReference type="EMBL" id="TXJ60425.1"/>
    </source>
</evidence>
<organism evidence="1 2">
    <name type="scientific">Brachyspira aalborgi</name>
    <dbReference type="NCBI Taxonomy" id="29522"/>
    <lineage>
        <taxon>Bacteria</taxon>
        <taxon>Pseudomonadati</taxon>
        <taxon>Spirochaetota</taxon>
        <taxon>Spirochaetia</taxon>
        <taxon>Brachyspirales</taxon>
        <taxon>Brachyspiraceae</taxon>
        <taxon>Brachyspira</taxon>
    </lineage>
</organism>
<reference evidence="1 2" key="1">
    <citation type="journal article" date="1992" name="Lakartidningen">
        <title>[Penicillin V and not amoxicillin is the first choice preparation in acute otitis].</title>
        <authorList>
            <person name="Kamme C."/>
            <person name="Lundgren K."/>
            <person name="Prellner K."/>
        </authorList>
    </citation>
    <scope>NUCLEOTIDE SEQUENCE [LARGE SCALE GENOMIC DNA]</scope>
    <source>
        <strain evidence="1 2">PC2022III</strain>
    </source>
</reference>
<protein>
    <submittedName>
        <fullName evidence="1">Cell surface protein</fullName>
    </submittedName>
</protein>
<dbReference type="AlphaFoldDB" id="A0A5C8GER1"/>
<evidence type="ECO:0000313" key="2">
    <source>
        <dbReference type="Proteomes" id="UP000322188"/>
    </source>
</evidence>
<accession>A0A5C8GER1</accession>
<dbReference type="EMBL" id="SAYK01000005">
    <property type="protein sequence ID" value="TXJ60425.1"/>
    <property type="molecule type" value="Genomic_DNA"/>
</dbReference>
<gene>
    <name evidence="1" type="ORF">EPJ74_07435</name>
</gene>
<dbReference type="Proteomes" id="UP000322188">
    <property type="component" value="Unassembled WGS sequence"/>
</dbReference>
<name>A0A5C8GER1_9SPIR</name>
<proteinExistence type="predicted"/>